<feature type="chain" id="PRO_5022983342" evidence="1">
    <location>
        <begin position="27"/>
        <end position="334"/>
    </location>
</feature>
<comment type="caution">
    <text evidence="2">The sequence shown here is derived from an EMBL/GenBank/DDBJ whole genome shotgun (WGS) entry which is preliminary data.</text>
</comment>
<proteinExistence type="predicted"/>
<dbReference type="Proteomes" id="UP000321822">
    <property type="component" value="Unassembled WGS sequence"/>
</dbReference>
<dbReference type="EMBL" id="VOLT01000021">
    <property type="protein sequence ID" value="TWX63500.1"/>
    <property type="molecule type" value="Genomic_DNA"/>
</dbReference>
<organism evidence="2 3">
    <name type="scientific">Colwellia demingiae</name>
    <dbReference type="NCBI Taxonomy" id="89401"/>
    <lineage>
        <taxon>Bacteria</taxon>
        <taxon>Pseudomonadati</taxon>
        <taxon>Pseudomonadota</taxon>
        <taxon>Gammaproteobacteria</taxon>
        <taxon>Alteromonadales</taxon>
        <taxon>Colwelliaceae</taxon>
        <taxon>Colwellia</taxon>
    </lineage>
</organism>
<evidence type="ECO:0000313" key="2">
    <source>
        <dbReference type="EMBL" id="TWX63500.1"/>
    </source>
</evidence>
<sequence length="334" mass="37884">MKNTKTSHLRYAILTLCFAIIFPAIAAKKPVDPLPSWNNGAVKLAITKFVASVTTKGNPDFVAPEERIAAFDNDGTLWAEQPVVQLEYASYQIKKMSPQHPEWKSQNPYKAVLEGDTEYLINDYINNHGKEMFKLIMATHTGMSIQDYNKRVLEFLQTVKHPKFKQSYNNTAYQPMLELLTYLRNNKFKTYLSYGGGVSFMRVIAMDTYGIVPENVIGSFAINSFEQVNGEWRIIKGSKNMFMHDGVTKPVGIELRIGRIPIFVGGNVRSGGDIGQLTYSQSNELPNFQLLINHDDDAREFSYAEKDNASLNAAKSGGWHVVSMKRDWRRIFSF</sequence>
<dbReference type="Gene3D" id="3.40.50.1000">
    <property type="entry name" value="HAD superfamily/HAD-like"/>
    <property type="match status" value="1"/>
</dbReference>
<dbReference type="AlphaFoldDB" id="A0A5C6Q3V9"/>
<accession>A0A5C6Q3V9</accession>
<evidence type="ECO:0000313" key="3">
    <source>
        <dbReference type="Proteomes" id="UP000321822"/>
    </source>
</evidence>
<evidence type="ECO:0000256" key="1">
    <source>
        <dbReference type="SAM" id="SignalP"/>
    </source>
</evidence>
<protein>
    <submittedName>
        <fullName evidence="2">Haloacid dehalogenase-like hydrolase</fullName>
    </submittedName>
</protein>
<reference evidence="2 3" key="1">
    <citation type="submission" date="2019-07" db="EMBL/GenBank/DDBJ databases">
        <title>Genomes of sea-ice associated Colwellia species.</title>
        <authorList>
            <person name="Bowman J.P."/>
        </authorList>
    </citation>
    <scope>NUCLEOTIDE SEQUENCE [LARGE SCALE GENOMIC DNA]</scope>
    <source>
        <strain evidence="2 3">ACAM 459</strain>
    </source>
</reference>
<dbReference type="InterPro" id="IPR023214">
    <property type="entry name" value="HAD_sf"/>
</dbReference>
<keyword evidence="3" id="KW-1185">Reference proteome</keyword>
<dbReference type="InterPro" id="IPR036412">
    <property type="entry name" value="HAD-like_sf"/>
</dbReference>
<dbReference type="SUPFAM" id="SSF56784">
    <property type="entry name" value="HAD-like"/>
    <property type="match status" value="1"/>
</dbReference>
<gene>
    <name evidence="2" type="ORF">ESZ36_22275</name>
</gene>
<keyword evidence="2" id="KW-0378">Hydrolase</keyword>
<dbReference type="RefSeq" id="WP_146791989.1">
    <property type="nucleotide sequence ID" value="NZ_VOLT01000021.1"/>
</dbReference>
<keyword evidence="1" id="KW-0732">Signal</keyword>
<dbReference type="GO" id="GO:0016787">
    <property type="term" value="F:hydrolase activity"/>
    <property type="evidence" value="ECO:0007669"/>
    <property type="project" value="UniProtKB-KW"/>
</dbReference>
<feature type="signal peptide" evidence="1">
    <location>
        <begin position="1"/>
        <end position="26"/>
    </location>
</feature>
<dbReference type="OrthoDB" id="9799365at2"/>
<name>A0A5C6Q3V9_9GAMM</name>